<accession>A0A0B8Q987</accession>
<gene>
    <name evidence="6" type="ORF">JCM19241_2917</name>
</gene>
<dbReference type="Pfam" id="PF01416">
    <property type="entry name" value="PseudoU_synth_1"/>
    <property type="match status" value="1"/>
</dbReference>
<evidence type="ECO:0000256" key="4">
    <source>
        <dbReference type="RuleBase" id="RU003792"/>
    </source>
</evidence>
<comment type="similarity">
    <text evidence="1 4">Belongs to the tRNA pseudouridine synthase TruA family.</text>
</comment>
<organism evidence="6 7">
    <name type="scientific">Vibrio ishigakensis</name>
    <dbReference type="NCBI Taxonomy" id="1481914"/>
    <lineage>
        <taxon>Bacteria</taxon>
        <taxon>Pseudomonadati</taxon>
        <taxon>Pseudomonadota</taxon>
        <taxon>Gammaproteobacteria</taxon>
        <taxon>Vibrionales</taxon>
        <taxon>Vibrionaceae</taxon>
        <taxon>Vibrio</taxon>
    </lineage>
</organism>
<evidence type="ECO:0000256" key="3">
    <source>
        <dbReference type="ARBA" id="ARBA00023235"/>
    </source>
</evidence>
<evidence type="ECO:0000256" key="1">
    <source>
        <dbReference type="ARBA" id="ARBA00009375"/>
    </source>
</evidence>
<dbReference type="PANTHER" id="PTHR11142">
    <property type="entry name" value="PSEUDOURIDYLATE SYNTHASE"/>
    <property type="match status" value="1"/>
</dbReference>
<evidence type="ECO:0000313" key="7">
    <source>
        <dbReference type="Proteomes" id="UP000031666"/>
    </source>
</evidence>
<dbReference type="InterPro" id="IPR020103">
    <property type="entry name" value="PsdUridine_synth_cat_dom_sf"/>
</dbReference>
<evidence type="ECO:0000256" key="2">
    <source>
        <dbReference type="ARBA" id="ARBA00022694"/>
    </source>
</evidence>
<dbReference type="PANTHER" id="PTHR11142:SF0">
    <property type="entry name" value="TRNA PSEUDOURIDINE SYNTHASE-LIKE 1"/>
    <property type="match status" value="1"/>
</dbReference>
<dbReference type="AlphaFoldDB" id="A0A0B8Q987"/>
<name>A0A0B8Q987_9VIBR</name>
<comment type="catalytic activity">
    <reaction evidence="4">
        <text>uridine(38/39/40) in tRNA = pseudouridine(38/39/40) in tRNA</text>
        <dbReference type="Rhea" id="RHEA:22376"/>
        <dbReference type="Rhea" id="RHEA-COMP:10085"/>
        <dbReference type="Rhea" id="RHEA-COMP:10087"/>
        <dbReference type="ChEBI" id="CHEBI:65314"/>
        <dbReference type="ChEBI" id="CHEBI:65315"/>
        <dbReference type="EC" id="5.4.99.12"/>
    </reaction>
</comment>
<dbReference type="GO" id="GO:0003723">
    <property type="term" value="F:RNA binding"/>
    <property type="evidence" value="ECO:0007669"/>
    <property type="project" value="InterPro"/>
</dbReference>
<protein>
    <recommendedName>
        <fullName evidence="4">tRNA pseudouridine synthase</fullName>
        <ecNumber evidence="4">5.4.99.12</ecNumber>
    </recommendedName>
</protein>
<comment type="caution">
    <text evidence="6">The sequence shown here is derived from an EMBL/GenBank/DDBJ whole genome shotgun (WGS) entry which is preliminary data.</text>
</comment>
<dbReference type="EMBL" id="BBSC01000001">
    <property type="protein sequence ID" value="GAM73462.1"/>
    <property type="molecule type" value="Genomic_DNA"/>
</dbReference>
<keyword evidence="6" id="KW-0456">Lyase</keyword>
<proteinExistence type="inferred from homology"/>
<dbReference type="GO" id="GO:0031119">
    <property type="term" value="P:tRNA pseudouridine synthesis"/>
    <property type="evidence" value="ECO:0007669"/>
    <property type="project" value="TreeGrafter"/>
</dbReference>
<dbReference type="EC" id="5.4.99.12" evidence="4"/>
<dbReference type="GO" id="GO:0016829">
    <property type="term" value="F:lyase activity"/>
    <property type="evidence" value="ECO:0007669"/>
    <property type="project" value="UniProtKB-KW"/>
</dbReference>
<reference evidence="6 7" key="1">
    <citation type="submission" date="2015-01" db="EMBL/GenBank/DDBJ databases">
        <title>Vibrio sp. C94 JCM 19241 whole genome shotgun sequence.</title>
        <authorList>
            <person name="Sawabe T."/>
            <person name="Meirelles P."/>
            <person name="Feng G."/>
            <person name="Sayaka M."/>
            <person name="Hattori M."/>
            <person name="Ohkuma M."/>
        </authorList>
    </citation>
    <scope>NUCLEOTIDE SEQUENCE [LARGE SCALE GENOMIC DNA]</scope>
    <source>
        <strain evidence="7">JCM 19241</strain>
    </source>
</reference>
<keyword evidence="2 4" id="KW-0819">tRNA processing</keyword>
<dbReference type="Proteomes" id="UP000031666">
    <property type="component" value="Unassembled WGS sequence"/>
</dbReference>
<dbReference type="InterPro" id="IPR001406">
    <property type="entry name" value="PsdUridine_synth_TruA"/>
</dbReference>
<dbReference type="InterPro" id="IPR020095">
    <property type="entry name" value="PsdUridine_synth_TruA_C"/>
</dbReference>
<dbReference type="STRING" id="1481914.JCM19241_2917"/>
<keyword evidence="3 4" id="KW-0413">Isomerase</keyword>
<feature type="domain" description="Pseudouridine synthase I TruA alpha/beta" evidence="5">
    <location>
        <begin position="71"/>
        <end position="114"/>
    </location>
</feature>
<dbReference type="Gene3D" id="3.30.70.660">
    <property type="entry name" value="Pseudouridine synthase I, catalytic domain, C-terminal subdomain"/>
    <property type="match status" value="1"/>
</dbReference>
<reference evidence="6 7" key="2">
    <citation type="submission" date="2015-01" db="EMBL/GenBank/DDBJ databases">
        <authorList>
            <consortium name="NBRP consortium"/>
            <person name="Sawabe T."/>
            <person name="Meirelles P."/>
            <person name="Feng G."/>
            <person name="Sayaka M."/>
            <person name="Hattori M."/>
            <person name="Ohkuma M."/>
        </authorList>
    </citation>
    <scope>NUCLEOTIDE SEQUENCE [LARGE SCALE GENOMIC DNA]</scope>
    <source>
        <strain evidence="7">JCM 19241</strain>
    </source>
</reference>
<evidence type="ECO:0000313" key="6">
    <source>
        <dbReference type="EMBL" id="GAM73462.1"/>
    </source>
</evidence>
<dbReference type="GO" id="GO:0160147">
    <property type="term" value="F:tRNA pseudouridine(38-40) synthase activity"/>
    <property type="evidence" value="ECO:0007669"/>
    <property type="project" value="UniProtKB-EC"/>
</dbReference>
<dbReference type="InterPro" id="IPR020097">
    <property type="entry name" value="PsdUridine_synth_TruA_a/b_dom"/>
</dbReference>
<dbReference type="SUPFAM" id="SSF55120">
    <property type="entry name" value="Pseudouridine synthase"/>
    <property type="match status" value="1"/>
</dbReference>
<evidence type="ECO:0000259" key="5">
    <source>
        <dbReference type="Pfam" id="PF01416"/>
    </source>
</evidence>
<sequence length="126" mass="14611">MAWQMGVNANLPKDIAVRWAVEVDEEFHARFSATARRYRYVIFNHALRPAILGKGVSHYHGELDVEKMHEAAQFLLGENDFTSFRAAYCQSLSPFRNMMHINVTRHNHYVVVDIKPMPSCTIWCET</sequence>